<evidence type="ECO:0000313" key="8">
    <source>
        <dbReference type="EMBL" id="KAJ6439549.1"/>
    </source>
</evidence>
<feature type="transmembrane region" description="Helical" evidence="6">
    <location>
        <begin position="597"/>
        <end position="620"/>
    </location>
</feature>
<dbReference type="FunFam" id="3.30.420.10:FF:000115">
    <property type="entry name" value="Ribonuclease H"/>
    <property type="match status" value="1"/>
</dbReference>
<evidence type="ECO:0000256" key="5">
    <source>
        <dbReference type="SAM" id="MobiDB-lite"/>
    </source>
</evidence>
<evidence type="ECO:0000256" key="6">
    <source>
        <dbReference type="SAM" id="Phobius"/>
    </source>
</evidence>
<dbReference type="InterPro" id="IPR006153">
    <property type="entry name" value="Cation/H_exchanger_TM"/>
</dbReference>
<feature type="compositionally biased region" description="Polar residues" evidence="5">
    <location>
        <begin position="984"/>
        <end position="1000"/>
    </location>
</feature>
<dbReference type="GO" id="GO:0120029">
    <property type="term" value="P:proton export across plasma membrane"/>
    <property type="evidence" value="ECO:0007669"/>
    <property type="project" value="InterPro"/>
</dbReference>
<organism evidence="8 9">
    <name type="scientific">Purpureocillium lavendulum</name>
    <dbReference type="NCBI Taxonomy" id="1247861"/>
    <lineage>
        <taxon>Eukaryota</taxon>
        <taxon>Fungi</taxon>
        <taxon>Dikarya</taxon>
        <taxon>Ascomycota</taxon>
        <taxon>Pezizomycotina</taxon>
        <taxon>Sordariomycetes</taxon>
        <taxon>Hypocreomycetidae</taxon>
        <taxon>Hypocreales</taxon>
        <taxon>Ophiocordycipitaceae</taxon>
        <taxon>Purpureocillium</taxon>
    </lineage>
</organism>
<dbReference type="CDD" id="cd09280">
    <property type="entry name" value="RNase_HI_eukaryote_like"/>
    <property type="match status" value="1"/>
</dbReference>
<evidence type="ECO:0000256" key="4">
    <source>
        <dbReference type="ARBA" id="ARBA00023136"/>
    </source>
</evidence>
<name>A0AB34FLE9_9HYPO</name>
<dbReference type="GO" id="GO:0036376">
    <property type="term" value="P:sodium ion export across plasma membrane"/>
    <property type="evidence" value="ECO:0007669"/>
    <property type="project" value="InterPro"/>
</dbReference>
<feature type="transmembrane region" description="Helical" evidence="6">
    <location>
        <begin position="492"/>
        <end position="513"/>
    </location>
</feature>
<evidence type="ECO:0000256" key="2">
    <source>
        <dbReference type="ARBA" id="ARBA00022692"/>
    </source>
</evidence>
<keyword evidence="3 6" id="KW-1133">Transmembrane helix</keyword>
<keyword evidence="2 6" id="KW-0812">Transmembrane</keyword>
<comment type="subcellular location">
    <subcellularLocation>
        <location evidence="1">Membrane</location>
        <topology evidence="1">Multi-pass membrane protein</topology>
    </subcellularLocation>
</comment>
<feature type="region of interest" description="Disordered" evidence="5">
    <location>
        <begin position="310"/>
        <end position="330"/>
    </location>
</feature>
<dbReference type="SUPFAM" id="SSF55658">
    <property type="entry name" value="L9 N-domain-like"/>
    <property type="match status" value="2"/>
</dbReference>
<feature type="transmembrane region" description="Helical" evidence="6">
    <location>
        <begin position="746"/>
        <end position="779"/>
    </location>
</feature>
<dbReference type="InterPro" id="IPR012337">
    <property type="entry name" value="RNaseH-like_sf"/>
</dbReference>
<keyword evidence="4 6" id="KW-0472">Membrane</keyword>
<feature type="transmembrane region" description="Helical" evidence="6">
    <location>
        <begin position="703"/>
        <end position="726"/>
    </location>
</feature>
<feature type="transmembrane region" description="Helical" evidence="6">
    <location>
        <begin position="824"/>
        <end position="841"/>
    </location>
</feature>
<gene>
    <name evidence="8" type="primary">NHA1</name>
    <name evidence="8" type="ORF">O9K51_07436</name>
</gene>
<feature type="region of interest" description="Disordered" evidence="5">
    <location>
        <begin position="157"/>
        <end position="187"/>
    </location>
</feature>
<dbReference type="GO" id="GO:0005886">
    <property type="term" value="C:plasma membrane"/>
    <property type="evidence" value="ECO:0007669"/>
    <property type="project" value="InterPro"/>
</dbReference>
<evidence type="ECO:0000256" key="1">
    <source>
        <dbReference type="ARBA" id="ARBA00004141"/>
    </source>
</evidence>
<dbReference type="PANTHER" id="PTHR31382:SF1">
    <property type="entry name" value="SODIUM ION_PROTON EXCHANGER (EUROFUNG)"/>
    <property type="match status" value="1"/>
</dbReference>
<dbReference type="GO" id="GO:0015385">
    <property type="term" value="F:sodium:proton antiporter activity"/>
    <property type="evidence" value="ECO:0007669"/>
    <property type="project" value="InterPro"/>
</dbReference>
<feature type="transmembrane region" description="Helical" evidence="6">
    <location>
        <begin position="862"/>
        <end position="881"/>
    </location>
</feature>
<dbReference type="PROSITE" id="PS50879">
    <property type="entry name" value="RNASE_H_1"/>
    <property type="match status" value="1"/>
</dbReference>
<dbReference type="GO" id="GO:0004523">
    <property type="term" value="F:RNA-DNA hybrid ribonuclease activity"/>
    <property type="evidence" value="ECO:0007669"/>
    <property type="project" value="InterPro"/>
</dbReference>
<dbReference type="Gene3D" id="3.40.970.10">
    <property type="entry name" value="Ribonuclease H1, N-terminal domain"/>
    <property type="match status" value="2"/>
</dbReference>
<feature type="region of interest" description="Disordered" evidence="5">
    <location>
        <begin position="36"/>
        <end position="74"/>
    </location>
</feature>
<feature type="domain" description="RNase H type-1" evidence="7">
    <location>
        <begin position="335"/>
        <end position="485"/>
    </location>
</feature>
<dbReference type="InterPro" id="IPR011320">
    <property type="entry name" value="RNase_H1_N"/>
</dbReference>
<dbReference type="Gene3D" id="3.30.420.10">
    <property type="entry name" value="Ribonuclease H-like superfamily/Ribonuclease H"/>
    <property type="match status" value="1"/>
</dbReference>
<feature type="transmembrane region" description="Helical" evidence="6">
    <location>
        <begin position="674"/>
        <end position="691"/>
    </location>
</feature>
<dbReference type="InterPro" id="IPR002156">
    <property type="entry name" value="RNaseH_domain"/>
</dbReference>
<sequence length="1036" mass="110364">MRPCATPGTAPNDSVQLTLRRWAASVGSNGRNGICTSSGSSTSSCSTSNSNGSNGGGGGSTSASASKQQGRCRNGRHWPASVAHLQPTAALRRPSVLTCAAPRLVRAYAARPVGGFDLSLLFGFLAVSTAPRAAGLPGAAAAAAAVAGAGAGAGAANATRGHVDSMNKKRSAAASGAEPVASSTSKKRKMDNVQKYYAVQAGFRPGVYLNYADCSKQTTGFKGAICKFEPPVSAPPDEPDRFYAVAVGSPTGIYTDWSDAAAAIKGVKGPKYRRFSNRSEAVAYIRQFGSREAVEALGETVIEVPKRAADATAAGKSTKKAAAAASGSTTVKKPGDNVLQIYTDGSSLANGKVGSRAGVGVFFGDGDPRNVSERLPGEPQTNQRAELMAILRALQIAPVTQPVQIVSDSQYSINCVTQWAPGWKRKGWMTATGEMVKNKDLIEQVLNLIEERTLVGGTTYFHWVKGHATDRGNVAADRLAVRGAKIGVLTNFNIIVALLGGFISLFGLVSYLLKENFYLSEALISLLVGVGFGPPGANFIRPRDYAECNQLGVSPIECRDNLNAITLNFSRLVLGVQLVLAGVQLPSKYLRREWKPILLLVGPGMTAMWMATSLLVWGLVRPPSFLHALAVGACVTPTDPVLSAVIVKGKFADHNIPKDLQNLIIAESGTNDGLGYPFLFFALYLIKYVGAGATEGGAGDAMGLWFGFTWGYTIILSILYGAVVGWLGKELLYWAKQRGYVDKESFLVFAISLALFVLGTCGLIGTDDVLACFIAGNTFTWDDWFRLQTKDDSLQPTIDMLLNVTIFLWYGAFLPWSLFGDNPIISTGKLVALGILVLLVRRLPWVFGMHRWIRQIEETRQAIFVGFFGPIGVSAVFYLFISLEFIEDHLSDDDGVPRSDVADLGETIRIVVWFLTVVHGLSIPLGKIGYLAPRTFGRVLSESLSDEPSAVEARRRIPVVGKYLAGKPGDEESRRGGARPIISGPSNPRQAHPGASSSGDGTPLPASLADAIQLGSDSGTATPVRRDREIRFPDEV</sequence>
<evidence type="ECO:0000256" key="3">
    <source>
        <dbReference type="ARBA" id="ARBA00022989"/>
    </source>
</evidence>
<dbReference type="Pfam" id="PF00075">
    <property type="entry name" value="RNase_H"/>
    <property type="match status" value="1"/>
</dbReference>
<dbReference type="InterPro" id="IPR038770">
    <property type="entry name" value="Na+/solute_symporter_sf"/>
</dbReference>
<dbReference type="Pfam" id="PF00999">
    <property type="entry name" value="Na_H_Exchanger"/>
    <property type="match status" value="1"/>
</dbReference>
<evidence type="ECO:0000313" key="9">
    <source>
        <dbReference type="Proteomes" id="UP001163105"/>
    </source>
</evidence>
<dbReference type="GO" id="GO:0003676">
    <property type="term" value="F:nucleic acid binding"/>
    <property type="evidence" value="ECO:0007669"/>
    <property type="project" value="InterPro"/>
</dbReference>
<proteinExistence type="predicted"/>
<feature type="transmembrane region" description="Helical" evidence="6">
    <location>
        <begin position="910"/>
        <end position="932"/>
    </location>
</feature>
<feature type="transmembrane region" description="Helical" evidence="6">
    <location>
        <begin position="800"/>
        <end position="818"/>
    </location>
</feature>
<dbReference type="Pfam" id="PF01693">
    <property type="entry name" value="Cauli_VI"/>
    <property type="match status" value="2"/>
</dbReference>
<reference evidence="8" key="1">
    <citation type="submission" date="2023-01" db="EMBL/GenBank/DDBJ databases">
        <title>The growth and conidiation of Purpureocillium lavendulum are regulated by nitrogen source and histone H3K14 acetylation.</title>
        <authorList>
            <person name="Tang P."/>
            <person name="Han J."/>
            <person name="Zhang C."/>
            <person name="Tang P."/>
            <person name="Qi F."/>
            <person name="Zhang K."/>
            <person name="Liang L."/>
        </authorList>
    </citation>
    <scope>NUCLEOTIDE SEQUENCE</scope>
    <source>
        <strain evidence="8">YMF1.00683</strain>
    </source>
</reference>
<dbReference type="AlphaFoldDB" id="A0AB34FLE9"/>
<dbReference type="Gene3D" id="1.20.1530.20">
    <property type="match status" value="1"/>
</dbReference>
<dbReference type="PANTHER" id="PTHR31382">
    <property type="entry name" value="NA(+)/H(+) ANTIPORTER"/>
    <property type="match status" value="1"/>
</dbReference>
<protein>
    <submittedName>
        <fullName evidence="8">Na(+)/H(+) antiporter</fullName>
    </submittedName>
</protein>
<dbReference type="EMBL" id="JAQHRD010000006">
    <property type="protein sequence ID" value="KAJ6439549.1"/>
    <property type="molecule type" value="Genomic_DNA"/>
</dbReference>
<comment type="caution">
    <text evidence="8">The sequence shown here is derived from an EMBL/GenBank/DDBJ whole genome shotgun (WGS) entry which is preliminary data.</text>
</comment>
<dbReference type="SUPFAM" id="SSF53098">
    <property type="entry name" value="Ribonuclease H-like"/>
    <property type="match status" value="1"/>
</dbReference>
<dbReference type="GO" id="GO:0042391">
    <property type="term" value="P:regulation of membrane potential"/>
    <property type="evidence" value="ECO:0007669"/>
    <property type="project" value="InterPro"/>
</dbReference>
<dbReference type="InterPro" id="IPR004712">
    <property type="entry name" value="Na+/H+_antiporter_fungi"/>
</dbReference>
<dbReference type="InterPro" id="IPR009027">
    <property type="entry name" value="Ribosomal_bL9/RNase_H1_N"/>
</dbReference>
<dbReference type="InterPro" id="IPR037056">
    <property type="entry name" value="RNase_H1_N_sf"/>
</dbReference>
<feature type="region of interest" description="Disordered" evidence="5">
    <location>
        <begin position="965"/>
        <end position="1036"/>
    </location>
</feature>
<keyword evidence="9" id="KW-1185">Reference proteome</keyword>
<evidence type="ECO:0000259" key="7">
    <source>
        <dbReference type="PROSITE" id="PS50879"/>
    </source>
</evidence>
<dbReference type="Proteomes" id="UP001163105">
    <property type="component" value="Unassembled WGS sequence"/>
</dbReference>
<feature type="compositionally biased region" description="Basic and acidic residues" evidence="5">
    <location>
        <begin position="1024"/>
        <end position="1036"/>
    </location>
</feature>
<feature type="compositionally biased region" description="Low complexity" evidence="5">
    <location>
        <begin position="36"/>
        <end position="52"/>
    </location>
</feature>
<dbReference type="InterPro" id="IPR036397">
    <property type="entry name" value="RNaseH_sf"/>
</dbReference>
<accession>A0AB34FLE9</accession>